<feature type="domain" description="CID" evidence="2">
    <location>
        <begin position="1"/>
        <end position="133"/>
    </location>
</feature>
<dbReference type="PROSITE" id="PS51391">
    <property type="entry name" value="CID"/>
    <property type="match status" value="1"/>
</dbReference>
<feature type="compositionally biased region" description="Basic and acidic residues" evidence="1">
    <location>
        <begin position="285"/>
        <end position="311"/>
    </location>
</feature>
<dbReference type="SUPFAM" id="SSF48464">
    <property type="entry name" value="ENTH/VHS domain"/>
    <property type="match status" value="1"/>
</dbReference>
<name>A0A1E3P9K2_WICAA</name>
<feature type="compositionally biased region" description="Basic and acidic residues" evidence="1">
    <location>
        <begin position="238"/>
        <end position="249"/>
    </location>
</feature>
<dbReference type="Pfam" id="PF04818">
    <property type="entry name" value="CID"/>
    <property type="match status" value="1"/>
</dbReference>
<organism evidence="3 4">
    <name type="scientific">Wickerhamomyces anomalus (strain ATCC 58044 / CBS 1984 / NCYC 433 / NRRL Y-366-8)</name>
    <name type="common">Yeast</name>
    <name type="synonym">Hansenula anomala</name>
    <dbReference type="NCBI Taxonomy" id="683960"/>
    <lineage>
        <taxon>Eukaryota</taxon>
        <taxon>Fungi</taxon>
        <taxon>Dikarya</taxon>
        <taxon>Ascomycota</taxon>
        <taxon>Saccharomycotina</taxon>
        <taxon>Saccharomycetes</taxon>
        <taxon>Phaffomycetales</taxon>
        <taxon>Wickerhamomycetaceae</taxon>
        <taxon>Wickerhamomyces</taxon>
    </lineage>
</organism>
<evidence type="ECO:0000259" key="2">
    <source>
        <dbReference type="PROSITE" id="PS51391"/>
    </source>
</evidence>
<dbReference type="Proteomes" id="UP000094112">
    <property type="component" value="Unassembled WGS sequence"/>
</dbReference>
<gene>
    <name evidence="3" type="ORF">WICANDRAFT_76252</name>
</gene>
<accession>A0A1E3P9K2</accession>
<sequence length="311" mass="35854">MSFSEDKLKDKLDALEETQDSIVSTSQWVLFHYRYAERIAPEWEKYLAKAPVQKKLAVIYLANDVVQQSRAKRKTEFIEAFNKVLPGALTQAYGEVPEPIKKKILKIVNIWKERRIFPTPIELKTSGGTSNGSSESGLSLSFDDKLKSVGSSAQKFQRFYHELLLGSNGAFKSKDIKTLNTLKKVINDNIIQLQDLTETIEDEIGHIGEREKVTEAKRIELEQKQQELEAQRIAEEQKRIEEEKRRIEEETMLPTYDNDSDSNSDSDPKDDDSSDEAQEEEEKEKEETPVEKDDKEELRDQPPVKKLRFAE</sequence>
<dbReference type="InterPro" id="IPR047883">
    <property type="entry name" value="Rtt103-like_CID"/>
</dbReference>
<evidence type="ECO:0000313" key="3">
    <source>
        <dbReference type="EMBL" id="ODQ62071.1"/>
    </source>
</evidence>
<dbReference type="InterPro" id="IPR006569">
    <property type="entry name" value="CID_dom"/>
</dbReference>
<dbReference type="CDD" id="cd17003">
    <property type="entry name" value="CID_Rtt103"/>
    <property type="match status" value="1"/>
</dbReference>
<feature type="compositionally biased region" description="Acidic residues" evidence="1">
    <location>
        <begin position="258"/>
        <end position="284"/>
    </location>
</feature>
<dbReference type="SMART" id="SM00582">
    <property type="entry name" value="RPR"/>
    <property type="match status" value="1"/>
</dbReference>
<keyword evidence="4" id="KW-1185">Reference proteome</keyword>
<dbReference type="EMBL" id="KV454208">
    <property type="protein sequence ID" value="ODQ62071.1"/>
    <property type="molecule type" value="Genomic_DNA"/>
</dbReference>
<dbReference type="RefSeq" id="XP_019041278.1">
    <property type="nucleotide sequence ID" value="XM_019184350.1"/>
</dbReference>
<dbReference type="OrthoDB" id="10069473at2759"/>
<evidence type="ECO:0000313" key="4">
    <source>
        <dbReference type="Proteomes" id="UP000094112"/>
    </source>
</evidence>
<reference evidence="3 4" key="1">
    <citation type="journal article" date="2016" name="Proc. Natl. Acad. Sci. U.S.A.">
        <title>Comparative genomics of biotechnologically important yeasts.</title>
        <authorList>
            <person name="Riley R."/>
            <person name="Haridas S."/>
            <person name="Wolfe K.H."/>
            <person name="Lopes M.R."/>
            <person name="Hittinger C.T."/>
            <person name="Goeker M."/>
            <person name="Salamov A.A."/>
            <person name="Wisecaver J.H."/>
            <person name="Long T.M."/>
            <person name="Calvey C.H."/>
            <person name="Aerts A.L."/>
            <person name="Barry K.W."/>
            <person name="Choi C."/>
            <person name="Clum A."/>
            <person name="Coughlan A.Y."/>
            <person name="Deshpande S."/>
            <person name="Douglass A.P."/>
            <person name="Hanson S.J."/>
            <person name="Klenk H.-P."/>
            <person name="LaButti K.M."/>
            <person name="Lapidus A."/>
            <person name="Lindquist E.A."/>
            <person name="Lipzen A.M."/>
            <person name="Meier-Kolthoff J.P."/>
            <person name="Ohm R.A."/>
            <person name="Otillar R.P."/>
            <person name="Pangilinan J.L."/>
            <person name="Peng Y."/>
            <person name="Rokas A."/>
            <person name="Rosa C.A."/>
            <person name="Scheuner C."/>
            <person name="Sibirny A.A."/>
            <person name="Slot J.C."/>
            <person name="Stielow J.B."/>
            <person name="Sun H."/>
            <person name="Kurtzman C.P."/>
            <person name="Blackwell M."/>
            <person name="Grigoriev I.V."/>
            <person name="Jeffries T.W."/>
        </authorList>
    </citation>
    <scope>NUCLEOTIDE SEQUENCE [LARGE SCALE GENOMIC DNA]</scope>
    <source>
        <strain evidence="4">ATCC 58044 / CBS 1984 / NCYC 433 / NRRL Y-366-8</strain>
    </source>
</reference>
<dbReference type="GO" id="GO:0099122">
    <property type="term" value="F:RNA polymerase II C-terminal domain binding"/>
    <property type="evidence" value="ECO:0007669"/>
    <property type="project" value="InterPro"/>
</dbReference>
<dbReference type="STRING" id="683960.A0A1E3P9K2"/>
<protein>
    <recommendedName>
        <fullName evidence="2">CID domain-containing protein</fullName>
    </recommendedName>
</protein>
<dbReference type="AlphaFoldDB" id="A0A1E3P9K2"/>
<dbReference type="PANTHER" id="PTHR12460:SF0">
    <property type="entry name" value="CID DOMAIN-CONTAINING PROTEIN-RELATED"/>
    <property type="match status" value="1"/>
</dbReference>
<feature type="region of interest" description="Disordered" evidence="1">
    <location>
        <begin position="238"/>
        <end position="311"/>
    </location>
</feature>
<dbReference type="InterPro" id="IPR008942">
    <property type="entry name" value="ENTH_VHS"/>
</dbReference>
<proteinExistence type="predicted"/>
<evidence type="ECO:0000256" key="1">
    <source>
        <dbReference type="SAM" id="MobiDB-lite"/>
    </source>
</evidence>
<dbReference type="GeneID" id="30201596"/>
<dbReference type="Gene3D" id="1.25.40.90">
    <property type="match status" value="1"/>
</dbReference>
<dbReference type="GO" id="GO:0031124">
    <property type="term" value="P:mRNA 3'-end processing"/>
    <property type="evidence" value="ECO:0007669"/>
    <property type="project" value="InterPro"/>
</dbReference>
<dbReference type="PANTHER" id="PTHR12460">
    <property type="entry name" value="CYCLIN-DEPENDENT KINASE INHIBITOR-RELATED PROTEIN"/>
    <property type="match status" value="1"/>
</dbReference>